<evidence type="ECO:0000256" key="1">
    <source>
        <dbReference type="SAM" id="MobiDB-lite"/>
    </source>
</evidence>
<evidence type="ECO:0000313" key="3">
    <source>
        <dbReference type="Proteomes" id="UP001180020"/>
    </source>
</evidence>
<dbReference type="EMBL" id="JAUJYO010000001">
    <property type="protein sequence ID" value="KAK1326570.1"/>
    <property type="molecule type" value="Genomic_DNA"/>
</dbReference>
<organism evidence="2 3">
    <name type="scientific">Acorus calamus</name>
    <name type="common">Sweet flag</name>
    <dbReference type="NCBI Taxonomy" id="4465"/>
    <lineage>
        <taxon>Eukaryota</taxon>
        <taxon>Viridiplantae</taxon>
        <taxon>Streptophyta</taxon>
        <taxon>Embryophyta</taxon>
        <taxon>Tracheophyta</taxon>
        <taxon>Spermatophyta</taxon>
        <taxon>Magnoliopsida</taxon>
        <taxon>Liliopsida</taxon>
        <taxon>Acoraceae</taxon>
        <taxon>Acorus</taxon>
    </lineage>
</organism>
<comment type="caution">
    <text evidence="2">The sequence shown here is derived from an EMBL/GenBank/DDBJ whole genome shotgun (WGS) entry which is preliminary data.</text>
</comment>
<keyword evidence="3" id="KW-1185">Reference proteome</keyword>
<protein>
    <submittedName>
        <fullName evidence="2">Uncharacterized protein</fullName>
    </submittedName>
</protein>
<feature type="region of interest" description="Disordered" evidence="1">
    <location>
        <begin position="70"/>
        <end position="103"/>
    </location>
</feature>
<dbReference type="AlphaFoldDB" id="A0AAV9FKQ6"/>
<sequence>MGYLKVLEQAQYLENSMTDHTQQLQQQEMLSHNTFMAHFIQDGSWVKPLWWHVKWNEIWSTISEMECGGVPSPKRLNHSKSSLEKTSDLENDDGSLLPSLREH</sequence>
<dbReference type="Proteomes" id="UP001180020">
    <property type="component" value="Unassembled WGS sequence"/>
</dbReference>
<proteinExistence type="predicted"/>
<accession>A0AAV9FKQ6</accession>
<evidence type="ECO:0000313" key="2">
    <source>
        <dbReference type="EMBL" id="KAK1326570.1"/>
    </source>
</evidence>
<gene>
    <name evidence="2" type="ORF">QJS10_CPA01g00436</name>
</gene>
<name>A0AAV9FKQ6_ACOCL</name>
<reference evidence="2" key="2">
    <citation type="submission" date="2023-06" db="EMBL/GenBank/DDBJ databases">
        <authorList>
            <person name="Ma L."/>
            <person name="Liu K.-W."/>
            <person name="Li Z."/>
            <person name="Hsiao Y.-Y."/>
            <person name="Qi Y."/>
            <person name="Fu T."/>
            <person name="Tang G."/>
            <person name="Zhang D."/>
            <person name="Sun W.-H."/>
            <person name="Liu D.-K."/>
            <person name="Li Y."/>
            <person name="Chen G.-Z."/>
            <person name="Liu X.-D."/>
            <person name="Liao X.-Y."/>
            <person name="Jiang Y.-T."/>
            <person name="Yu X."/>
            <person name="Hao Y."/>
            <person name="Huang J."/>
            <person name="Zhao X.-W."/>
            <person name="Ke S."/>
            <person name="Chen Y.-Y."/>
            <person name="Wu W.-L."/>
            <person name="Hsu J.-L."/>
            <person name="Lin Y.-F."/>
            <person name="Huang M.-D."/>
            <person name="Li C.-Y."/>
            <person name="Huang L."/>
            <person name="Wang Z.-W."/>
            <person name="Zhao X."/>
            <person name="Zhong W.-Y."/>
            <person name="Peng D.-H."/>
            <person name="Ahmad S."/>
            <person name="Lan S."/>
            <person name="Zhang J.-S."/>
            <person name="Tsai W.-C."/>
            <person name="Van De Peer Y."/>
            <person name="Liu Z.-J."/>
        </authorList>
    </citation>
    <scope>NUCLEOTIDE SEQUENCE</scope>
    <source>
        <strain evidence="2">CP</strain>
        <tissue evidence="2">Leaves</tissue>
    </source>
</reference>
<reference evidence="2" key="1">
    <citation type="journal article" date="2023" name="Nat. Commun.">
        <title>Diploid and tetraploid genomes of Acorus and the evolution of monocots.</title>
        <authorList>
            <person name="Ma L."/>
            <person name="Liu K.W."/>
            <person name="Li Z."/>
            <person name="Hsiao Y.Y."/>
            <person name="Qi Y."/>
            <person name="Fu T."/>
            <person name="Tang G.D."/>
            <person name="Zhang D."/>
            <person name="Sun W.H."/>
            <person name="Liu D.K."/>
            <person name="Li Y."/>
            <person name="Chen G.Z."/>
            <person name="Liu X.D."/>
            <person name="Liao X.Y."/>
            <person name="Jiang Y.T."/>
            <person name="Yu X."/>
            <person name="Hao Y."/>
            <person name="Huang J."/>
            <person name="Zhao X.W."/>
            <person name="Ke S."/>
            <person name="Chen Y.Y."/>
            <person name="Wu W.L."/>
            <person name="Hsu J.L."/>
            <person name="Lin Y.F."/>
            <person name="Huang M.D."/>
            <person name="Li C.Y."/>
            <person name="Huang L."/>
            <person name="Wang Z.W."/>
            <person name="Zhao X."/>
            <person name="Zhong W.Y."/>
            <person name="Peng D.H."/>
            <person name="Ahmad S."/>
            <person name="Lan S."/>
            <person name="Zhang J.S."/>
            <person name="Tsai W.C."/>
            <person name="Van de Peer Y."/>
            <person name="Liu Z.J."/>
        </authorList>
    </citation>
    <scope>NUCLEOTIDE SEQUENCE</scope>
    <source>
        <strain evidence="2">CP</strain>
    </source>
</reference>